<comment type="caution">
    <text evidence="6">The sequence shown here is derived from an EMBL/GenBank/DDBJ whole genome shotgun (WGS) entry which is preliminary data.</text>
</comment>
<dbReference type="PRINTS" id="PR00455">
    <property type="entry name" value="HTHTETR"/>
</dbReference>
<proteinExistence type="predicted"/>
<name>A0A4R7RR53_9BACT</name>
<evidence type="ECO:0000256" key="2">
    <source>
        <dbReference type="ARBA" id="ARBA00023125"/>
    </source>
</evidence>
<evidence type="ECO:0000256" key="1">
    <source>
        <dbReference type="ARBA" id="ARBA00023015"/>
    </source>
</evidence>
<dbReference type="SUPFAM" id="SSF46689">
    <property type="entry name" value="Homeodomain-like"/>
    <property type="match status" value="1"/>
</dbReference>
<keyword evidence="7" id="KW-1185">Reference proteome</keyword>
<evidence type="ECO:0000313" key="7">
    <source>
        <dbReference type="Proteomes" id="UP000295662"/>
    </source>
</evidence>
<protein>
    <submittedName>
        <fullName evidence="6">TetR family transcriptional regulator</fullName>
    </submittedName>
</protein>
<keyword evidence="1" id="KW-0805">Transcription regulation</keyword>
<dbReference type="EMBL" id="SOCA01000006">
    <property type="protein sequence ID" value="TDU68044.1"/>
    <property type="molecule type" value="Genomic_DNA"/>
</dbReference>
<dbReference type="InterPro" id="IPR009057">
    <property type="entry name" value="Homeodomain-like_sf"/>
</dbReference>
<feature type="domain" description="HTH tetR-type" evidence="5">
    <location>
        <begin position="33"/>
        <end position="93"/>
    </location>
</feature>
<dbReference type="PANTHER" id="PTHR47506:SF1">
    <property type="entry name" value="HTH-TYPE TRANSCRIPTIONAL REGULATOR YJDC"/>
    <property type="match status" value="1"/>
</dbReference>
<dbReference type="Pfam" id="PF00440">
    <property type="entry name" value="TetR_N"/>
    <property type="match status" value="1"/>
</dbReference>
<keyword evidence="3" id="KW-0804">Transcription</keyword>
<evidence type="ECO:0000256" key="3">
    <source>
        <dbReference type="ARBA" id="ARBA00023163"/>
    </source>
</evidence>
<dbReference type="GO" id="GO:0003677">
    <property type="term" value="F:DNA binding"/>
    <property type="evidence" value="ECO:0007669"/>
    <property type="project" value="UniProtKB-UniRule"/>
</dbReference>
<accession>A0A4R7RR53</accession>
<dbReference type="Gene3D" id="1.10.10.60">
    <property type="entry name" value="Homeodomain-like"/>
    <property type="match status" value="1"/>
</dbReference>
<sequence length="220" mass="24158">MKVITLDKQTSMNNLPISMKKDLSPPCVGRPRCFDPEEALEKAMQVFWKQGYEGTSLSDLTEAMGINRPSLYATFGNKEALFVKVMDRYSAGPVAYVLDSLNEPTVKKVIEKLFADAVSLFADPDLPRGCMGIQGVLCGSKETASVVENVRARRVATQKKMAERFERGIQEGDLPSSVNAEDLARHLVIILNGLSIQASNGACREELKRAVGFALQSLPF</sequence>
<dbReference type="Gene3D" id="1.10.357.10">
    <property type="entry name" value="Tetracycline Repressor, domain 2"/>
    <property type="match status" value="1"/>
</dbReference>
<evidence type="ECO:0000259" key="5">
    <source>
        <dbReference type="PROSITE" id="PS50977"/>
    </source>
</evidence>
<gene>
    <name evidence="6" type="ORF">EI77_03161</name>
</gene>
<dbReference type="AlphaFoldDB" id="A0A4R7RR53"/>
<dbReference type="Proteomes" id="UP000295662">
    <property type="component" value="Unassembled WGS sequence"/>
</dbReference>
<organism evidence="6 7">
    <name type="scientific">Prosthecobacter fusiformis</name>
    <dbReference type="NCBI Taxonomy" id="48464"/>
    <lineage>
        <taxon>Bacteria</taxon>
        <taxon>Pseudomonadati</taxon>
        <taxon>Verrucomicrobiota</taxon>
        <taxon>Verrucomicrobiia</taxon>
        <taxon>Verrucomicrobiales</taxon>
        <taxon>Verrucomicrobiaceae</taxon>
        <taxon>Prosthecobacter</taxon>
    </lineage>
</organism>
<dbReference type="PANTHER" id="PTHR47506">
    <property type="entry name" value="TRANSCRIPTIONAL REGULATORY PROTEIN"/>
    <property type="match status" value="1"/>
</dbReference>
<keyword evidence="2 4" id="KW-0238">DNA-binding</keyword>
<evidence type="ECO:0000313" key="6">
    <source>
        <dbReference type="EMBL" id="TDU68044.1"/>
    </source>
</evidence>
<dbReference type="Pfam" id="PF16925">
    <property type="entry name" value="TetR_C_13"/>
    <property type="match status" value="1"/>
</dbReference>
<feature type="DNA-binding region" description="H-T-H motif" evidence="4">
    <location>
        <begin position="56"/>
        <end position="75"/>
    </location>
</feature>
<evidence type="ECO:0000256" key="4">
    <source>
        <dbReference type="PROSITE-ProRule" id="PRU00335"/>
    </source>
</evidence>
<dbReference type="InterPro" id="IPR011075">
    <property type="entry name" value="TetR_C"/>
</dbReference>
<dbReference type="InterPro" id="IPR001647">
    <property type="entry name" value="HTH_TetR"/>
</dbReference>
<reference evidence="6 7" key="1">
    <citation type="submission" date="2019-03" db="EMBL/GenBank/DDBJ databases">
        <title>Genomic Encyclopedia of Archaeal and Bacterial Type Strains, Phase II (KMG-II): from individual species to whole genera.</title>
        <authorList>
            <person name="Goeker M."/>
        </authorList>
    </citation>
    <scope>NUCLEOTIDE SEQUENCE [LARGE SCALE GENOMIC DNA]</scope>
    <source>
        <strain evidence="6 7">ATCC 25309</strain>
    </source>
</reference>
<dbReference type="SUPFAM" id="SSF48498">
    <property type="entry name" value="Tetracyclin repressor-like, C-terminal domain"/>
    <property type="match status" value="1"/>
</dbReference>
<dbReference type="PROSITE" id="PS50977">
    <property type="entry name" value="HTH_TETR_2"/>
    <property type="match status" value="1"/>
</dbReference>
<dbReference type="InterPro" id="IPR036271">
    <property type="entry name" value="Tet_transcr_reg_TetR-rel_C_sf"/>
</dbReference>